<feature type="transmembrane region" description="Helical" evidence="1">
    <location>
        <begin position="396"/>
        <end position="414"/>
    </location>
</feature>
<feature type="domain" description="Tape measure protein N-terminal" evidence="2">
    <location>
        <begin position="112"/>
        <end position="305"/>
    </location>
</feature>
<evidence type="ECO:0000256" key="1">
    <source>
        <dbReference type="SAM" id="Phobius"/>
    </source>
</evidence>
<keyword evidence="4" id="KW-1185">Reference proteome</keyword>
<evidence type="ECO:0000259" key="2">
    <source>
        <dbReference type="Pfam" id="PF20155"/>
    </source>
</evidence>
<dbReference type="EMBL" id="JBHSSG010000007">
    <property type="protein sequence ID" value="MFC6178095.1"/>
    <property type="molecule type" value="Genomic_DNA"/>
</dbReference>
<gene>
    <name evidence="3" type="ORF">ACFQGR_01540</name>
</gene>
<feature type="transmembrane region" description="Helical" evidence="1">
    <location>
        <begin position="489"/>
        <end position="512"/>
    </location>
</feature>
<keyword evidence="1" id="KW-0812">Transmembrane</keyword>
<proteinExistence type="predicted"/>
<dbReference type="PANTHER" id="PTHR37813:SF1">
    <property type="entry name" value="FELS-2 PROPHAGE PROTEIN"/>
    <property type="match status" value="1"/>
</dbReference>
<sequence length="874" mass="90231">MANVGSVIARISADISGYTSAMSRVASSSKSAMGSAAGTTSKLSNATGAVSSFIASRFPRAYSVAQSAGGKFGQSVMKDYRNMQNGGKATGSSVVGMAAKFGALVASGDIIKSAVSRVDTLNNSTRTFNNMGFKTADVNSAMQGLQKSIQGLPTPLNDAVSGVQLFAASTGDVKLAQKVWSGVNDAVLGFGGTANQAQEATVQLSQAFANGKIDAQTWNSMINDGMGPALKGLSKQMGISMGDLKSGLSDGSISVEDFQQGLINLDAKGGGGMKSLSKIAKDSAAGIGTGFTNMKTAIVRGVGNVLDAFGSANISGFIAGIGTALEGAANALVPFASALGNAVTWLGQLNAKTGVISALAVGIGAIVGVIGAYNAIMKIATAVQVAFNAVMSINPFVLVIAAIAGVVAALVYFFTQTKMGQQVWQTFTTFLSTAWQATKALAVSIWTGLATFFSTLWTGIVTGATTAWNGIQTFLTSIWNVIKTVATTIWTGLVTFFGTIWTGVTSVITSVWTGISTFLSTIWNSIVSVATTVWNAIKTAITTAVNAVKPIVTSVWNGIKSITSSVWNTIKSVTSSVWNGIKSAISSVVKSVKSVVSSVWNAIKSVTSSTWNSIKSLTSSVWNGIKSVVSSVVNAVKSVVTSVWNAIKSVTSSTWNAIKSVISSGINAAKSVVSSAVNAMRSAATSAWNAMKSAASSVVSGIKSAFHSLANINLGAAGRAIMNSFMGGLQAAWGRVKSFVGGIGSWIKKHKGPISYDRRLLIPAGKAIMGGFGKSLNANFATVQRDVVGYASAIADQFDNQKYEANARLTASSSAVAGRINGSLETLDDDVKEQAAQSPVFEVYNEIVGDKITTTVNSKNARRQSMTQFMNGGM</sequence>
<dbReference type="NCBIfam" id="TIGR02675">
    <property type="entry name" value="tape_meas_nterm"/>
    <property type="match status" value="1"/>
</dbReference>
<organism evidence="3 4">
    <name type="scientific">Weissella sagaensis</name>
    <dbReference type="NCBI Taxonomy" id="2559928"/>
    <lineage>
        <taxon>Bacteria</taxon>
        <taxon>Bacillati</taxon>
        <taxon>Bacillota</taxon>
        <taxon>Bacilli</taxon>
        <taxon>Lactobacillales</taxon>
        <taxon>Lactobacillaceae</taxon>
        <taxon>Weissella</taxon>
    </lineage>
</organism>
<dbReference type="InterPro" id="IPR013491">
    <property type="entry name" value="Tape_meas_N"/>
</dbReference>
<dbReference type="Gene3D" id="1.20.120.20">
    <property type="entry name" value="Apolipoprotein"/>
    <property type="match status" value="2"/>
</dbReference>
<dbReference type="RefSeq" id="WP_137600721.1">
    <property type="nucleotide sequence ID" value="NZ_BJDT01000005.1"/>
</dbReference>
<reference evidence="4" key="1">
    <citation type="journal article" date="2019" name="Int. J. Syst. Evol. Microbiol.">
        <title>The Global Catalogue of Microorganisms (GCM) 10K type strain sequencing project: providing services to taxonomists for standard genome sequencing and annotation.</title>
        <authorList>
            <consortium name="The Broad Institute Genomics Platform"/>
            <consortium name="The Broad Institute Genome Sequencing Center for Infectious Disease"/>
            <person name="Wu L."/>
            <person name="Ma J."/>
        </authorList>
    </citation>
    <scope>NUCLEOTIDE SEQUENCE [LARGE SCALE GENOMIC DNA]</scope>
    <source>
        <strain evidence="4">CCM 8924</strain>
    </source>
</reference>
<name>A0ABW1RRP6_9LACO</name>
<comment type="caution">
    <text evidence="3">The sequence shown here is derived from an EMBL/GenBank/DDBJ whole genome shotgun (WGS) entry which is preliminary data.</text>
</comment>
<keyword evidence="1" id="KW-0472">Membrane</keyword>
<keyword evidence="1" id="KW-1133">Transmembrane helix</keyword>
<accession>A0ABW1RRP6</accession>
<evidence type="ECO:0000313" key="4">
    <source>
        <dbReference type="Proteomes" id="UP001596158"/>
    </source>
</evidence>
<dbReference type="Proteomes" id="UP001596158">
    <property type="component" value="Unassembled WGS sequence"/>
</dbReference>
<dbReference type="PANTHER" id="PTHR37813">
    <property type="entry name" value="FELS-2 PROPHAGE PROTEIN"/>
    <property type="match status" value="1"/>
</dbReference>
<feature type="transmembrane region" description="Helical" evidence="1">
    <location>
        <begin position="355"/>
        <end position="376"/>
    </location>
</feature>
<feature type="transmembrane region" description="Helical" evidence="1">
    <location>
        <begin position="445"/>
        <end position="468"/>
    </location>
</feature>
<dbReference type="Pfam" id="PF20155">
    <property type="entry name" value="TMP_3"/>
    <property type="match status" value="1"/>
</dbReference>
<protein>
    <submittedName>
        <fullName evidence="3">Tape measure protein</fullName>
    </submittedName>
</protein>
<evidence type="ECO:0000313" key="3">
    <source>
        <dbReference type="EMBL" id="MFC6178095.1"/>
    </source>
</evidence>